<name>A0A645FHL0_9ZZZZ</name>
<gene>
    <name evidence="2" type="ORF">SDC9_161197</name>
</gene>
<comment type="caution">
    <text evidence="2">The sequence shown here is derived from an EMBL/GenBank/DDBJ whole genome shotgun (WGS) entry which is preliminary data.</text>
</comment>
<accession>A0A645FHL0</accession>
<feature type="region of interest" description="Disordered" evidence="1">
    <location>
        <begin position="57"/>
        <end position="76"/>
    </location>
</feature>
<protein>
    <submittedName>
        <fullName evidence="2">Uncharacterized protein</fullName>
    </submittedName>
</protein>
<sequence length="76" mass="8049">MLGSVLNRTVSGSFPALDFMITAPEVRSPYSTEGIPRITSMDSMLSVEIVLISKPELGDEPPAAAPPPPLIVGERV</sequence>
<proteinExistence type="predicted"/>
<dbReference type="AlphaFoldDB" id="A0A645FHL0"/>
<reference evidence="2" key="1">
    <citation type="submission" date="2019-08" db="EMBL/GenBank/DDBJ databases">
        <authorList>
            <person name="Kucharzyk K."/>
            <person name="Murdoch R.W."/>
            <person name="Higgins S."/>
            <person name="Loffler F."/>
        </authorList>
    </citation>
    <scope>NUCLEOTIDE SEQUENCE</scope>
</reference>
<evidence type="ECO:0000256" key="1">
    <source>
        <dbReference type="SAM" id="MobiDB-lite"/>
    </source>
</evidence>
<organism evidence="2">
    <name type="scientific">bioreactor metagenome</name>
    <dbReference type="NCBI Taxonomy" id="1076179"/>
    <lineage>
        <taxon>unclassified sequences</taxon>
        <taxon>metagenomes</taxon>
        <taxon>ecological metagenomes</taxon>
    </lineage>
</organism>
<dbReference type="EMBL" id="VSSQ01060423">
    <property type="protein sequence ID" value="MPN13871.1"/>
    <property type="molecule type" value="Genomic_DNA"/>
</dbReference>
<evidence type="ECO:0000313" key="2">
    <source>
        <dbReference type="EMBL" id="MPN13871.1"/>
    </source>
</evidence>